<evidence type="ECO:0000313" key="7">
    <source>
        <dbReference type="EMBL" id="MTD15764.1"/>
    </source>
</evidence>
<accession>A0A7K1FSE8</accession>
<evidence type="ECO:0000256" key="3">
    <source>
        <dbReference type="ARBA" id="ARBA00023163"/>
    </source>
</evidence>
<dbReference type="RefSeq" id="WP_154769783.1">
    <property type="nucleotide sequence ID" value="NZ_WLYK01000007.1"/>
</dbReference>
<dbReference type="Pfam" id="PF01614">
    <property type="entry name" value="IclR_C"/>
    <property type="match status" value="1"/>
</dbReference>
<dbReference type="PROSITE" id="PS51078">
    <property type="entry name" value="ICLR_ED"/>
    <property type="match status" value="1"/>
</dbReference>
<proteinExistence type="predicted"/>
<dbReference type="InterPro" id="IPR014757">
    <property type="entry name" value="Tscrpt_reg_IclR_C"/>
</dbReference>
<dbReference type="PANTHER" id="PTHR30136:SF35">
    <property type="entry name" value="HTH-TYPE TRANSCRIPTIONAL REGULATOR RV1719"/>
    <property type="match status" value="1"/>
</dbReference>
<dbReference type="AlphaFoldDB" id="A0A7K1FSE8"/>
<keyword evidence="1" id="KW-0805">Transcription regulation</keyword>
<evidence type="ECO:0000313" key="8">
    <source>
        <dbReference type="Proteomes" id="UP000460221"/>
    </source>
</evidence>
<keyword evidence="3" id="KW-0804">Transcription</keyword>
<keyword evidence="8" id="KW-1185">Reference proteome</keyword>
<dbReference type="GO" id="GO:0003700">
    <property type="term" value="F:DNA-binding transcription factor activity"/>
    <property type="evidence" value="ECO:0007669"/>
    <property type="project" value="TreeGrafter"/>
</dbReference>
<feature type="domain" description="IclR-ED" evidence="6">
    <location>
        <begin position="98"/>
        <end position="282"/>
    </location>
</feature>
<gene>
    <name evidence="7" type="ORF">GIS00_17660</name>
</gene>
<dbReference type="PROSITE" id="PS51077">
    <property type="entry name" value="HTH_ICLR"/>
    <property type="match status" value="1"/>
</dbReference>
<evidence type="ECO:0000259" key="6">
    <source>
        <dbReference type="PROSITE" id="PS51078"/>
    </source>
</evidence>
<feature type="domain" description="HTH iclR-type" evidence="5">
    <location>
        <begin position="34"/>
        <end position="97"/>
    </location>
</feature>
<dbReference type="InterPro" id="IPR050707">
    <property type="entry name" value="HTH_MetabolicPath_Reg"/>
</dbReference>
<sequence>MSAVDGIAPNGTDTGPLTPVGAGAPEEQRGSQTVAAVERAADVLLYFTRGNGPSLGITDIAAGLGLSKAAVHRVLASLRTRDLVELDENTRKYSLGPMAVVLGLAGLDRLDVRRTAAAELPALSAATGETATLSIRAGGTRVYVDQVTPAREMIMSVSIGVPYPLHAGASSKAFLAFLSDEEIQDYLGAGGGALTPITPSTVTDVPKLLADLELIRERGWADSTGERQSGAASVAAPVRDRTGKPAAVISVCGPAARFAEEKDRAVSELLASTERLSMTLGFRRPS</sequence>
<name>A0A7K1FSE8_9ACTN</name>
<dbReference type="InterPro" id="IPR005471">
    <property type="entry name" value="Tscrpt_reg_IclR_N"/>
</dbReference>
<comment type="caution">
    <text evidence="7">The sequence shown here is derived from an EMBL/GenBank/DDBJ whole genome shotgun (WGS) entry which is preliminary data.</text>
</comment>
<evidence type="ECO:0000259" key="5">
    <source>
        <dbReference type="PROSITE" id="PS51077"/>
    </source>
</evidence>
<dbReference type="SUPFAM" id="SSF55781">
    <property type="entry name" value="GAF domain-like"/>
    <property type="match status" value="1"/>
</dbReference>
<dbReference type="Gene3D" id="3.30.450.40">
    <property type="match status" value="1"/>
</dbReference>
<dbReference type="InterPro" id="IPR036388">
    <property type="entry name" value="WH-like_DNA-bd_sf"/>
</dbReference>
<organism evidence="7 8">
    <name type="scientific">Nakamurella alba</name>
    <dbReference type="NCBI Taxonomy" id="2665158"/>
    <lineage>
        <taxon>Bacteria</taxon>
        <taxon>Bacillati</taxon>
        <taxon>Actinomycetota</taxon>
        <taxon>Actinomycetes</taxon>
        <taxon>Nakamurellales</taxon>
        <taxon>Nakamurellaceae</taxon>
        <taxon>Nakamurella</taxon>
    </lineage>
</organism>
<reference evidence="7 8" key="1">
    <citation type="submission" date="2019-11" db="EMBL/GenBank/DDBJ databases">
        <authorList>
            <person name="Jiang L.-Q."/>
        </authorList>
    </citation>
    <scope>NUCLEOTIDE SEQUENCE [LARGE SCALE GENOMIC DNA]</scope>
    <source>
        <strain evidence="7 8">YIM 132087</strain>
    </source>
</reference>
<dbReference type="PANTHER" id="PTHR30136">
    <property type="entry name" value="HELIX-TURN-HELIX TRANSCRIPTIONAL REGULATOR, ICLR FAMILY"/>
    <property type="match status" value="1"/>
</dbReference>
<dbReference type="SMART" id="SM00346">
    <property type="entry name" value="HTH_ICLR"/>
    <property type="match status" value="1"/>
</dbReference>
<dbReference type="Pfam" id="PF09339">
    <property type="entry name" value="HTH_IclR"/>
    <property type="match status" value="1"/>
</dbReference>
<evidence type="ECO:0000256" key="2">
    <source>
        <dbReference type="ARBA" id="ARBA00023125"/>
    </source>
</evidence>
<dbReference type="GO" id="GO:0003677">
    <property type="term" value="F:DNA binding"/>
    <property type="evidence" value="ECO:0007669"/>
    <property type="project" value="UniProtKB-KW"/>
</dbReference>
<dbReference type="GO" id="GO:0045892">
    <property type="term" value="P:negative regulation of DNA-templated transcription"/>
    <property type="evidence" value="ECO:0007669"/>
    <property type="project" value="TreeGrafter"/>
</dbReference>
<dbReference type="EMBL" id="WLYK01000007">
    <property type="protein sequence ID" value="MTD15764.1"/>
    <property type="molecule type" value="Genomic_DNA"/>
</dbReference>
<dbReference type="Gene3D" id="1.10.10.10">
    <property type="entry name" value="Winged helix-like DNA-binding domain superfamily/Winged helix DNA-binding domain"/>
    <property type="match status" value="1"/>
</dbReference>
<dbReference type="Proteomes" id="UP000460221">
    <property type="component" value="Unassembled WGS sequence"/>
</dbReference>
<evidence type="ECO:0000256" key="4">
    <source>
        <dbReference type="SAM" id="MobiDB-lite"/>
    </source>
</evidence>
<evidence type="ECO:0000256" key="1">
    <source>
        <dbReference type="ARBA" id="ARBA00023015"/>
    </source>
</evidence>
<keyword evidence="2" id="KW-0238">DNA-binding</keyword>
<protein>
    <submittedName>
        <fullName evidence="7">Helix-turn-helix domain-containing protein</fullName>
    </submittedName>
</protein>
<dbReference type="InterPro" id="IPR036390">
    <property type="entry name" value="WH_DNA-bd_sf"/>
</dbReference>
<dbReference type="InterPro" id="IPR029016">
    <property type="entry name" value="GAF-like_dom_sf"/>
</dbReference>
<dbReference type="SUPFAM" id="SSF46785">
    <property type="entry name" value="Winged helix' DNA-binding domain"/>
    <property type="match status" value="1"/>
</dbReference>
<feature type="region of interest" description="Disordered" evidence="4">
    <location>
        <begin position="1"/>
        <end position="32"/>
    </location>
</feature>